<keyword evidence="3" id="KW-1185">Reference proteome</keyword>
<accession>A0A316VCC2</accession>
<protein>
    <submittedName>
        <fullName evidence="2">Uncharacterized protein</fullName>
    </submittedName>
</protein>
<dbReference type="AlphaFoldDB" id="A0A316VCC2"/>
<dbReference type="GeneID" id="37020488"/>
<evidence type="ECO:0000256" key="1">
    <source>
        <dbReference type="SAM" id="MobiDB-lite"/>
    </source>
</evidence>
<dbReference type="OrthoDB" id="2524554at2759"/>
<evidence type="ECO:0000313" key="2">
    <source>
        <dbReference type="EMBL" id="PWN35279.1"/>
    </source>
</evidence>
<name>A0A316VCC2_9BASI</name>
<organism evidence="2 3">
    <name type="scientific">Meira miltonrushii</name>
    <dbReference type="NCBI Taxonomy" id="1280837"/>
    <lineage>
        <taxon>Eukaryota</taxon>
        <taxon>Fungi</taxon>
        <taxon>Dikarya</taxon>
        <taxon>Basidiomycota</taxon>
        <taxon>Ustilaginomycotina</taxon>
        <taxon>Exobasidiomycetes</taxon>
        <taxon>Exobasidiales</taxon>
        <taxon>Brachybasidiaceae</taxon>
        <taxon>Meira</taxon>
    </lineage>
</organism>
<evidence type="ECO:0000313" key="3">
    <source>
        <dbReference type="Proteomes" id="UP000245771"/>
    </source>
</evidence>
<feature type="region of interest" description="Disordered" evidence="1">
    <location>
        <begin position="387"/>
        <end position="414"/>
    </location>
</feature>
<reference evidence="2 3" key="1">
    <citation type="journal article" date="2018" name="Mol. Biol. Evol.">
        <title>Broad Genomic Sampling Reveals a Smut Pathogenic Ancestry of the Fungal Clade Ustilaginomycotina.</title>
        <authorList>
            <person name="Kijpornyongpan T."/>
            <person name="Mondo S.J."/>
            <person name="Barry K."/>
            <person name="Sandor L."/>
            <person name="Lee J."/>
            <person name="Lipzen A."/>
            <person name="Pangilinan J."/>
            <person name="LaButti K."/>
            <person name="Hainaut M."/>
            <person name="Henrissat B."/>
            <person name="Grigoriev I.V."/>
            <person name="Spatafora J.W."/>
            <person name="Aime M.C."/>
        </authorList>
    </citation>
    <scope>NUCLEOTIDE SEQUENCE [LARGE SCALE GENOMIC DNA]</scope>
    <source>
        <strain evidence="2 3">MCA 3882</strain>
    </source>
</reference>
<dbReference type="InParanoid" id="A0A316VCC2"/>
<dbReference type="EMBL" id="KZ819603">
    <property type="protein sequence ID" value="PWN35279.1"/>
    <property type="molecule type" value="Genomic_DNA"/>
</dbReference>
<sequence length="605" mass="65221">MQSQKTRMTVRQLRNGRWQSPIASASLSAVRSVPNRAYAASSSQRSYSTMPNQSQVVNTFGAPFKEFIMTISRIARIIVFGATGIAVIGVAGFEGTHQYIEHVAMPKLQLGSGVLEDGESVNSRKDDDKWGWKHDYGEDEWVGKNKKGTDSRLGIRGRHQLRAAWIATFWGGGVKPSNYVAGGAGMPEVGYMSQASSATQFHVEEGLNSSEALLRAALETAEEKGIRLPDIAALRAGSASTSGLALPNQSIDKTAVMLEYRLASIRERLGTPGALRGALAGYTRLYDALAGLDATNKSMKEEGHISGQPVVRSDRLVRLATKVGQLHELVGNRSEAEGWLNRAISLAGGGAIEEQNAQEPGGSRKDLIKNEILAGGTGMLSRTPVEVQEAKGTLQTKSAASSESDASAPVDTLPSPGLTRSLISSLLALSAFNAQPSDRNALERALQYQASALRLTRVEMGRSAIAGPDKDDSGAQLHQLWITYHDGLACVHVGETMHGLQTSKGAGARSVNALLSTVGLGSSAQQKQGQTIAWLDEARERAQLVLDNLSKTKTRRPGEKVELLKKWEDSSLEEQIQAKRLLRDSVRLRDAIDDMKYILSVKQTK</sequence>
<proteinExistence type="predicted"/>
<feature type="compositionally biased region" description="Low complexity" evidence="1">
    <location>
        <begin position="398"/>
        <end position="408"/>
    </location>
</feature>
<dbReference type="Proteomes" id="UP000245771">
    <property type="component" value="Unassembled WGS sequence"/>
</dbReference>
<dbReference type="RefSeq" id="XP_025355581.1">
    <property type="nucleotide sequence ID" value="XM_025498707.1"/>
</dbReference>
<gene>
    <name evidence="2" type="ORF">FA14DRAFT_160498</name>
</gene>